<dbReference type="InterPro" id="IPR000835">
    <property type="entry name" value="HTH_MarR-typ"/>
</dbReference>
<dbReference type="InterPro" id="IPR039422">
    <property type="entry name" value="MarR/SlyA-like"/>
</dbReference>
<dbReference type="SMART" id="SM00347">
    <property type="entry name" value="HTH_MARR"/>
    <property type="match status" value="1"/>
</dbReference>
<accession>A0A5B9ED28</accession>
<sequence length="130" mass="15102">MNANRFERLVEFRHTLRGFLFFSEEAAAEEGIHAQQYQLMQVVFAATEPTIAYVAERMYLKHNSAVELVGRAVEEGLLLRKRDLIDARRVVLKLTPRGERILMRLVDRHLLELDRVGPQIKQALEKVMSK</sequence>
<dbReference type="AlphaFoldDB" id="A0A5B9ED28"/>
<proteinExistence type="predicted"/>
<dbReference type="KEGG" id="talb:FTW19_16995"/>
<dbReference type="GO" id="GO:0006950">
    <property type="term" value="P:response to stress"/>
    <property type="evidence" value="ECO:0007669"/>
    <property type="project" value="TreeGrafter"/>
</dbReference>
<dbReference type="Proteomes" id="UP000321820">
    <property type="component" value="Chromosome"/>
</dbReference>
<name>A0A5B9ED28_9BACT</name>
<dbReference type="OrthoDB" id="9807800at2"/>
<feature type="domain" description="HTH marR-type" evidence="1">
    <location>
        <begin position="25"/>
        <end position="121"/>
    </location>
</feature>
<keyword evidence="3" id="KW-1185">Reference proteome</keyword>
<dbReference type="PANTHER" id="PTHR33164">
    <property type="entry name" value="TRANSCRIPTIONAL REGULATOR, MARR FAMILY"/>
    <property type="match status" value="1"/>
</dbReference>
<evidence type="ECO:0000313" key="2">
    <source>
        <dbReference type="EMBL" id="QEE29544.1"/>
    </source>
</evidence>
<dbReference type="InterPro" id="IPR036388">
    <property type="entry name" value="WH-like_DNA-bd_sf"/>
</dbReference>
<dbReference type="PANTHER" id="PTHR33164:SF43">
    <property type="entry name" value="HTH-TYPE TRANSCRIPTIONAL REPRESSOR YETL"/>
    <property type="match status" value="1"/>
</dbReference>
<gene>
    <name evidence="2" type="ORF">FTW19_16995</name>
</gene>
<reference evidence="2 3" key="1">
    <citation type="submission" date="2019-08" db="EMBL/GenBank/DDBJ databases">
        <title>Complete genome sequence of Terriglobus albidus strain ORNL.</title>
        <authorList>
            <person name="Podar M."/>
        </authorList>
    </citation>
    <scope>NUCLEOTIDE SEQUENCE [LARGE SCALE GENOMIC DNA]</scope>
    <source>
        <strain evidence="2 3">ORNL</strain>
    </source>
</reference>
<dbReference type="Gene3D" id="1.10.10.10">
    <property type="entry name" value="Winged helix-like DNA-binding domain superfamily/Winged helix DNA-binding domain"/>
    <property type="match status" value="1"/>
</dbReference>
<dbReference type="InterPro" id="IPR036390">
    <property type="entry name" value="WH_DNA-bd_sf"/>
</dbReference>
<dbReference type="GO" id="GO:0003700">
    <property type="term" value="F:DNA-binding transcription factor activity"/>
    <property type="evidence" value="ECO:0007669"/>
    <property type="project" value="InterPro"/>
</dbReference>
<protein>
    <submittedName>
        <fullName evidence="2">Winged helix-turn-helix transcriptional regulator</fullName>
    </submittedName>
</protein>
<organism evidence="2 3">
    <name type="scientific">Terriglobus albidus</name>
    <dbReference type="NCBI Taxonomy" id="1592106"/>
    <lineage>
        <taxon>Bacteria</taxon>
        <taxon>Pseudomonadati</taxon>
        <taxon>Acidobacteriota</taxon>
        <taxon>Terriglobia</taxon>
        <taxon>Terriglobales</taxon>
        <taxon>Acidobacteriaceae</taxon>
        <taxon>Terriglobus</taxon>
    </lineage>
</organism>
<evidence type="ECO:0000259" key="1">
    <source>
        <dbReference type="SMART" id="SM00347"/>
    </source>
</evidence>
<dbReference type="EMBL" id="CP042806">
    <property type="protein sequence ID" value="QEE29544.1"/>
    <property type="molecule type" value="Genomic_DNA"/>
</dbReference>
<dbReference type="RefSeq" id="WP_147648736.1">
    <property type="nucleotide sequence ID" value="NZ_CP042806.1"/>
</dbReference>
<dbReference type="SUPFAM" id="SSF46785">
    <property type="entry name" value="Winged helix' DNA-binding domain"/>
    <property type="match status" value="1"/>
</dbReference>
<evidence type="ECO:0000313" key="3">
    <source>
        <dbReference type="Proteomes" id="UP000321820"/>
    </source>
</evidence>